<comment type="caution">
    <text evidence="1">The sequence shown here is derived from an EMBL/GenBank/DDBJ whole genome shotgun (WGS) entry which is preliminary data.</text>
</comment>
<organism evidence="1">
    <name type="scientific">marine sediment metagenome</name>
    <dbReference type="NCBI Taxonomy" id="412755"/>
    <lineage>
        <taxon>unclassified sequences</taxon>
        <taxon>metagenomes</taxon>
        <taxon>ecological metagenomes</taxon>
    </lineage>
</organism>
<reference evidence="1" key="1">
    <citation type="journal article" date="2014" name="Front. Microbiol.">
        <title>High frequency of phylogenetically diverse reductive dehalogenase-homologous genes in deep subseafloor sedimentary metagenomes.</title>
        <authorList>
            <person name="Kawai M."/>
            <person name="Futagami T."/>
            <person name="Toyoda A."/>
            <person name="Takaki Y."/>
            <person name="Nishi S."/>
            <person name="Hori S."/>
            <person name="Arai W."/>
            <person name="Tsubouchi T."/>
            <person name="Morono Y."/>
            <person name="Uchiyama I."/>
            <person name="Ito T."/>
            <person name="Fujiyama A."/>
            <person name="Inagaki F."/>
            <person name="Takami H."/>
        </authorList>
    </citation>
    <scope>NUCLEOTIDE SEQUENCE</scope>
    <source>
        <strain evidence="1">Expedition CK06-06</strain>
    </source>
</reference>
<sequence>YQAISLEYPDFGTLTVDYDETKTMEFRSESVPWERAFSEVDCQHRLGTMAESDKEVTICIFERLNRLEEALIFRVINEKQVKISTSLVDLLLFREGRGALYKPTLEWAMKLHSDPLSPFYQKIDTGGARVMGRTYIVKLRTLHDCMKLMLGDDEIPDRISRRKQEAVLRRRQNSVVYQTILNPDVTELEKRRNFDKAYEFIRTYWKVVSTLWQTEWSLGQYKQYKLLTTPGLKGLSMVGADVFNICRYSDNYTYQFIDTLLSAAAGWVDWNKDGEFKNATGNAGAVIV</sequence>
<protein>
    <submittedName>
        <fullName evidence="1">Uncharacterized protein</fullName>
    </submittedName>
</protein>
<feature type="non-terminal residue" evidence="1">
    <location>
        <position position="1"/>
    </location>
</feature>
<proteinExistence type="predicted"/>
<dbReference type="EMBL" id="BARU01019628">
    <property type="protein sequence ID" value="GAH54948.1"/>
    <property type="molecule type" value="Genomic_DNA"/>
</dbReference>
<dbReference type="NCBIfam" id="TIGR03187">
    <property type="entry name" value="DGQHR"/>
    <property type="match status" value="1"/>
</dbReference>
<name>X1IBK8_9ZZZZ</name>
<dbReference type="InterPro" id="IPR017601">
    <property type="entry name" value="DGQHR-contain_dom"/>
</dbReference>
<dbReference type="AlphaFoldDB" id="X1IBK8"/>
<accession>X1IBK8</accession>
<gene>
    <name evidence="1" type="ORF">S03H2_32307</name>
</gene>
<evidence type="ECO:0000313" key="1">
    <source>
        <dbReference type="EMBL" id="GAH54948.1"/>
    </source>
</evidence>
<feature type="non-terminal residue" evidence="1">
    <location>
        <position position="288"/>
    </location>
</feature>